<sequence>MFLKFVVNSITKHGHILINSKHFSVSSSQNSFKQSFTVTILDGAHKIGRNVGLLLKQCPLISELRLYDTSDAVSVVAEDLSHIDTRTKVKSFCGLSVLKHSILNSDIVISLGGCREKISETSKYLFERNLDDIRTMAMHCIEFNPRVIFCIAKPPIEAFVPLVSEEYKKAGVYDPRKIIGIASVGCMRANYYIGLIAGQDASNIRCPIVGGLSKNCLVACISQSRPEKVHPQHHKMIQDSLAICEDEVIKLYGHNGTVCLSPALAISRFVNAQLKALSGETNCVDCAFVKQTAHIGQFLPYMTSIVRLGRHGILSSHMPKINGFEAHCLKRASLYIKECIAMGESFVTGEQTDAKLVNKY</sequence>
<evidence type="ECO:0000259" key="7">
    <source>
        <dbReference type="Pfam" id="PF00056"/>
    </source>
</evidence>
<dbReference type="SUPFAM" id="SSF51735">
    <property type="entry name" value="NAD(P)-binding Rossmann-fold domains"/>
    <property type="match status" value="1"/>
</dbReference>
<evidence type="ECO:0000313" key="9">
    <source>
        <dbReference type="EMBL" id="KAL1509219.1"/>
    </source>
</evidence>
<reference evidence="9 10" key="1">
    <citation type="submission" date="2024-05" db="EMBL/GenBank/DDBJ databases">
        <title>Genetic variation in Jamaican populations of the coffee berry borer (Hypothenemus hampei).</title>
        <authorList>
            <person name="Errbii M."/>
            <person name="Myrie A."/>
        </authorList>
    </citation>
    <scope>NUCLEOTIDE SEQUENCE [LARGE SCALE GENOMIC DNA]</scope>
    <source>
        <strain evidence="9">JA-Hopewell-2020-01-JO</strain>
        <tissue evidence="9">Whole body</tissue>
    </source>
</reference>
<evidence type="ECO:0000259" key="8">
    <source>
        <dbReference type="Pfam" id="PF02866"/>
    </source>
</evidence>
<dbReference type="Gene3D" id="3.40.50.720">
    <property type="entry name" value="NAD(P)-binding Rossmann-like Domain"/>
    <property type="match status" value="1"/>
</dbReference>
<evidence type="ECO:0000256" key="6">
    <source>
        <dbReference type="RuleBase" id="RU003369"/>
    </source>
</evidence>
<dbReference type="GO" id="GO:0030060">
    <property type="term" value="F:L-malate dehydrogenase (NAD+) activity"/>
    <property type="evidence" value="ECO:0007669"/>
    <property type="project" value="UniProtKB-EC"/>
</dbReference>
<dbReference type="InterPro" id="IPR036291">
    <property type="entry name" value="NAD(P)-bd_dom_sf"/>
</dbReference>
<dbReference type="EMBL" id="JBDJPC010000003">
    <property type="protein sequence ID" value="KAL1509219.1"/>
    <property type="molecule type" value="Genomic_DNA"/>
</dbReference>
<evidence type="ECO:0000256" key="3">
    <source>
        <dbReference type="ARBA" id="ARBA00022532"/>
    </source>
</evidence>
<evidence type="ECO:0000313" key="10">
    <source>
        <dbReference type="Proteomes" id="UP001566132"/>
    </source>
</evidence>
<dbReference type="InterPro" id="IPR001236">
    <property type="entry name" value="Lactate/malate_DH_N"/>
</dbReference>
<protein>
    <recommendedName>
        <fullName evidence="2">Malate dehydrogenase, mitochondrial</fullName>
        <ecNumber evidence="1">1.1.1.37</ecNumber>
    </recommendedName>
</protein>
<dbReference type="Proteomes" id="UP001566132">
    <property type="component" value="Unassembled WGS sequence"/>
</dbReference>
<gene>
    <name evidence="9" type="ORF">ABEB36_003989</name>
</gene>
<feature type="domain" description="Lactate/malate dehydrogenase N-terminal" evidence="7">
    <location>
        <begin position="38"/>
        <end position="180"/>
    </location>
</feature>
<evidence type="ECO:0000256" key="4">
    <source>
        <dbReference type="ARBA" id="ARBA00023002"/>
    </source>
</evidence>
<dbReference type="SUPFAM" id="SSF56327">
    <property type="entry name" value="LDH C-terminal domain-like"/>
    <property type="match status" value="1"/>
</dbReference>
<dbReference type="Pfam" id="PF00056">
    <property type="entry name" value="Ldh_1_N"/>
    <property type="match status" value="1"/>
</dbReference>
<accession>A0ABD1F1U3</accession>
<dbReference type="EC" id="1.1.1.37" evidence="1"/>
<keyword evidence="3" id="KW-0816">Tricarboxylic acid cycle</keyword>
<dbReference type="InterPro" id="IPR015955">
    <property type="entry name" value="Lactate_DH/Glyco_Ohase_4_C"/>
</dbReference>
<dbReference type="GO" id="GO:0006099">
    <property type="term" value="P:tricarboxylic acid cycle"/>
    <property type="evidence" value="ECO:0007669"/>
    <property type="project" value="UniProtKB-KW"/>
</dbReference>
<evidence type="ECO:0000256" key="2">
    <source>
        <dbReference type="ARBA" id="ARBA00016075"/>
    </source>
</evidence>
<dbReference type="PANTHER" id="PTHR11540">
    <property type="entry name" value="MALATE AND LACTATE DEHYDROGENASE"/>
    <property type="match status" value="1"/>
</dbReference>
<comment type="similarity">
    <text evidence="6">Belongs to the LDH/MDH superfamily.</text>
</comment>
<keyword evidence="10" id="KW-1185">Reference proteome</keyword>
<dbReference type="Pfam" id="PF02866">
    <property type="entry name" value="Ldh_1_C"/>
    <property type="match status" value="1"/>
</dbReference>
<name>A0ABD1F1U3_HYPHA</name>
<keyword evidence="5" id="KW-0520">NAD</keyword>
<evidence type="ECO:0000256" key="5">
    <source>
        <dbReference type="ARBA" id="ARBA00023027"/>
    </source>
</evidence>
<organism evidence="9 10">
    <name type="scientific">Hypothenemus hampei</name>
    <name type="common">Coffee berry borer</name>
    <dbReference type="NCBI Taxonomy" id="57062"/>
    <lineage>
        <taxon>Eukaryota</taxon>
        <taxon>Metazoa</taxon>
        <taxon>Ecdysozoa</taxon>
        <taxon>Arthropoda</taxon>
        <taxon>Hexapoda</taxon>
        <taxon>Insecta</taxon>
        <taxon>Pterygota</taxon>
        <taxon>Neoptera</taxon>
        <taxon>Endopterygota</taxon>
        <taxon>Coleoptera</taxon>
        <taxon>Polyphaga</taxon>
        <taxon>Cucujiformia</taxon>
        <taxon>Curculionidae</taxon>
        <taxon>Scolytinae</taxon>
        <taxon>Hypothenemus</taxon>
    </lineage>
</organism>
<keyword evidence="4 6" id="KW-0560">Oxidoreductase</keyword>
<proteinExistence type="inferred from homology"/>
<dbReference type="PANTHER" id="PTHR11540:SF16">
    <property type="entry name" value="MALATE DEHYDROGENASE, MITOCHONDRIAL"/>
    <property type="match status" value="1"/>
</dbReference>
<evidence type="ECO:0000256" key="1">
    <source>
        <dbReference type="ARBA" id="ARBA00012995"/>
    </source>
</evidence>
<dbReference type="AlphaFoldDB" id="A0ABD1F1U3"/>
<dbReference type="Gene3D" id="3.90.110.10">
    <property type="entry name" value="Lactate dehydrogenase/glycoside hydrolase, family 4, C-terminal"/>
    <property type="match status" value="1"/>
</dbReference>
<dbReference type="InterPro" id="IPR022383">
    <property type="entry name" value="Lactate/malate_DH_C"/>
</dbReference>
<comment type="caution">
    <text evidence="9">The sequence shown here is derived from an EMBL/GenBank/DDBJ whole genome shotgun (WGS) entry which is preliminary data.</text>
</comment>
<feature type="domain" description="Lactate/malate dehydrogenase C-terminal" evidence="8">
    <location>
        <begin position="187"/>
        <end position="346"/>
    </location>
</feature>